<dbReference type="InterPro" id="IPR001021">
    <property type="entry name" value="Ribosomal_bL25_long"/>
</dbReference>
<dbReference type="InterPro" id="IPR020055">
    <property type="entry name" value="Ribosomal_bL25_short"/>
</dbReference>
<dbReference type="Pfam" id="PF14693">
    <property type="entry name" value="Ribosomal_TL5_C"/>
    <property type="match status" value="1"/>
</dbReference>
<dbReference type="Gene3D" id="2.170.120.20">
    <property type="entry name" value="Ribosomal protein L25, beta domain"/>
    <property type="match status" value="1"/>
</dbReference>
<comment type="caution">
    <text evidence="8">The sequence shown here is derived from an EMBL/GenBank/DDBJ whole genome shotgun (WGS) entry which is preliminary data.</text>
</comment>
<dbReference type="Pfam" id="PF01386">
    <property type="entry name" value="Ribosomal_L25p"/>
    <property type="match status" value="1"/>
</dbReference>
<dbReference type="OrthoDB" id="9806411at2"/>
<dbReference type="PANTHER" id="PTHR33284">
    <property type="entry name" value="RIBOSOMAL PROTEIN L25/GLN-TRNA SYNTHETASE, ANTI-CODON-BINDING DOMAIN-CONTAINING PROTEIN"/>
    <property type="match status" value="1"/>
</dbReference>
<name>A0A4R3XZE6_9PROT</name>
<keyword evidence="2 5" id="KW-0694">RNA-binding</keyword>
<sequence length="205" mass="22480">MTIEVIAVKRELQGKGASRRLRNTGRLPGVVYGGETDAVAIEMDHNALFYQLKAEAFHASILSLVLDGKKEQVLLRDIQMHPFKPLVLHLDFQRVAKGQKIHMKVPLHFINDEIAPGVKLSGGKVTHILNELDVVCLPKDLPEFIEVDLANLAAGHSIHLGEFKLPKGVELSKAGDTQAVVTIHIPRGALETEGEAEAKEEEPKA</sequence>
<feature type="domain" description="Large ribosomal subunit protein bL25 L25" evidence="6">
    <location>
        <begin position="7"/>
        <end position="92"/>
    </location>
</feature>
<evidence type="ECO:0000256" key="4">
    <source>
        <dbReference type="ARBA" id="ARBA00023274"/>
    </source>
</evidence>
<keyword evidence="1 5" id="KW-0699">rRNA-binding</keyword>
<dbReference type="AlphaFoldDB" id="A0A4R3XZE6"/>
<evidence type="ECO:0000313" key="9">
    <source>
        <dbReference type="Proteomes" id="UP000295367"/>
    </source>
</evidence>
<dbReference type="InterPro" id="IPR029751">
    <property type="entry name" value="Ribosomal_L25_dom"/>
</dbReference>
<dbReference type="RefSeq" id="WP_124946186.1">
    <property type="nucleotide sequence ID" value="NZ_BHVT01000027.1"/>
</dbReference>
<dbReference type="EMBL" id="SMCO01000011">
    <property type="protein sequence ID" value="TCV84720.1"/>
    <property type="molecule type" value="Genomic_DNA"/>
</dbReference>
<dbReference type="GO" id="GO:0003735">
    <property type="term" value="F:structural constituent of ribosome"/>
    <property type="evidence" value="ECO:0007669"/>
    <property type="project" value="InterPro"/>
</dbReference>
<dbReference type="Proteomes" id="UP000295367">
    <property type="component" value="Unassembled WGS sequence"/>
</dbReference>
<dbReference type="NCBIfam" id="NF004128">
    <property type="entry name" value="PRK05618.1-2"/>
    <property type="match status" value="1"/>
</dbReference>
<comment type="subunit">
    <text evidence="5">Part of the 50S ribosomal subunit; part of the 5S rRNA/L5/L18/L25 subcomplex. Contacts the 5S rRNA. Binds to the 5S rRNA independently of L5 and L18.</text>
</comment>
<dbReference type="Gene3D" id="2.40.240.10">
    <property type="entry name" value="Ribosomal Protein L25, Chain P"/>
    <property type="match status" value="1"/>
</dbReference>
<keyword evidence="9" id="KW-1185">Reference proteome</keyword>
<dbReference type="InterPro" id="IPR020057">
    <property type="entry name" value="Ribosomal_bL25_b-dom"/>
</dbReference>
<dbReference type="InterPro" id="IPR020056">
    <property type="entry name" value="Rbsml_bL25/Gln-tRNA_synth_N"/>
</dbReference>
<evidence type="ECO:0000259" key="6">
    <source>
        <dbReference type="Pfam" id="PF01386"/>
    </source>
</evidence>
<protein>
    <recommendedName>
        <fullName evidence="5">Large ribosomal subunit protein bL25</fullName>
    </recommendedName>
    <alternativeName>
        <fullName evidence="5">General stress protein CTC</fullName>
    </alternativeName>
</protein>
<dbReference type="InterPro" id="IPR011035">
    <property type="entry name" value="Ribosomal_bL25/Gln-tRNA_synth"/>
</dbReference>
<keyword evidence="4 5" id="KW-0687">Ribonucleoprotein</keyword>
<dbReference type="NCBIfam" id="NF004612">
    <property type="entry name" value="PRK05943.1"/>
    <property type="match status" value="1"/>
</dbReference>
<evidence type="ECO:0000313" key="8">
    <source>
        <dbReference type="EMBL" id="TCV84720.1"/>
    </source>
</evidence>
<dbReference type="GO" id="GO:0006412">
    <property type="term" value="P:translation"/>
    <property type="evidence" value="ECO:0007669"/>
    <property type="project" value="UniProtKB-UniRule"/>
</dbReference>
<dbReference type="HAMAP" id="MF_01336">
    <property type="entry name" value="Ribosomal_bL25"/>
    <property type="match status" value="1"/>
</dbReference>
<proteinExistence type="inferred from homology"/>
<dbReference type="NCBIfam" id="TIGR00731">
    <property type="entry name" value="bL25_bact_ctc"/>
    <property type="match status" value="1"/>
</dbReference>
<evidence type="ECO:0000256" key="2">
    <source>
        <dbReference type="ARBA" id="ARBA00022884"/>
    </source>
</evidence>
<evidence type="ECO:0000256" key="5">
    <source>
        <dbReference type="HAMAP-Rule" id="MF_01334"/>
    </source>
</evidence>
<dbReference type="CDD" id="cd00495">
    <property type="entry name" value="Ribosomal_L25_TL5_CTC"/>
    <property type="match status" value="1"/>
</dbReference>
<dbReference type="InterPro" id="IPR037121">
    <property type="entry name" value="Ribosomal_bL25_C"/>
</dbReference>
<dbReference type="HAMAP" id="MF_01334">
    <property type="entry name" value="Ribosomal_bL25_CTC"/>
    <property type="match status" value="1"/>
</dbReference>
<organism evidence="8 9">
    <name type="scientific">Sulfurirhabdus autotrophica</name>
    <dbReference type="NCBI Taxonomy" id="1706046"/>
    <lineage>
        <taxon>Bacteria</taxon>
        <taxon>Pseudomonadati</taxon>
        <taxon>Pseudomonadota</taxon>
        <taxon>Betaproteobacteria</taxon>
        <taxon>Nitrosomonadales</taxon>
        <taxon>Sulfuricellaceae</taxon>
        <taxon>Sulfurirhabdus</taxon>
    </lineage>
</organism>
<dbReference type="PANTHER" id="PTHR33284:SF1">
    <property type="entry name" value="RIBOSOMAL PROTEIN L25_GLN-TRNA SYNTHETASE, ANTI-CODON-BINDING DOMAIN-CONTAINING PROTEIN"/>
    <property type="match status" value="1"/>
</dbReference>
<dbReference type="GO" id="GO:0022625">
    <property type="term" value="C:cytosolic large ribosomal subunit"/>
    <property type="evidence" value="ECO:0007669"/>
    <property type="project" value="TreeGrafter"/>
</dbReference>
<gene>
    <name evidence="5" type="primary">rplY</name>
    <name evidence="5" type="synonym">ctc</name>
    <name evidence="8" type="ORF">EDC63_11165</name>
</gene>
<accession>A0A4R3XZE6</accession>
<dbReference type="NCBIfam" id="NF004130">
    <property type="entry name" value="PRK05618.1-5"/>
    <property type="match status" value="1"/>
</dbReference>
<comment type="similarity">
    <text evidence="5">Belongs to the bacterial ribosomal protein bL25 family. CTC subfamily.</text>
</comment>
<reference evidence="8 9" key="1">
    <citation type="submission" date="2019-03" db="EMBL/GenBank/DDBJ databases">
        <title>Genomic Encyclopedia of Type Strains, Phase IV (KMG-IV): sequencing the most valuable type-strain genomes for metagenomic binning, comparative biology and taxonomic classification.</title>
        <authorList>
            <person name="Goeker M."/>
        </authorList>
    </citation>
    <scope>NUCLEOTIDE SEQUENCE [LARGE SCALE GENOMIC DNA]</scope>
    <source>
        <strain evidence="8 9">DSM 100309</strain>
    </source>
</reference>
<evidence type="ECO:0000256" key="3">
    <source>
        <dbReference type="ARBA" id="ARBA00022980"/>
    </source>
</evidence>
<dbReference type="SUPFAM" id="SSF50715">
    <property type="entry name" value="Ribosomal protein L25-like"/>
    <property type="match status" value="1"/>
</dbReference>
<evidence type="ECO:0000256" key="1">
    <source>
        <dbReference type="ARBA" id="ARBA00022730"/>
    </source>
</evidence>
<dbReference type="InterPro" id="IPR020930">
    <property type="entry name" value="Ribosomal_uL5_bac-type"/>
</dbReference>
<feature type="domain" description="Large ribosomal subunit protein bL25 beta" evidence="7">
    <location>
        <begin position="100"/>
        <end position="187"/>
    </location>
</feature>
<dbReference type="GO" id="GO:0008097">
    <property type="term" value="F:5S rRNA binding"/>
    <property type="evidence" value="ECO:0007669"/>
    <property type="project" value="InterPro"/>
</dbReference>
<keyword evidence="3 5" id="KW-0689">Ribosomal protein</keyword>
<comment type="function">
    <text evidence="5">This is one of the proteins that binds to the 5S RNA in the ribosome where it forms part of the central protuberance.</text>
</comment>
<evidence type="ECO:0000259" key="7">
    <source>
        <dbReference type="Pfam" id="PF14693"/>
    </source>
</evidence>